<keyword evidence="3" id="KW-1185">Reference proteome</keyword>
<gene>
    <name evidence="2" type="ORF">GS398_09360</name>
</gene>
<dbReference type="NCBIfam" id="TIGR04131">
    <property type="entry name" value="Bac_Flav_CTERM"/>
    <property type="match status" value="1"/>
</dbReference>
<dbReference type="Proteomes" id="UP000451233">
    <property type="component" value="Unassembled WGS sequence"/>
</dbReference>
<proteinExistence type="predicted"/>
<evidence type="ECO:0000313" key="3">
    <source>
        <dbReference type="Proteomes" id="UP000451233"/>
    </source>
</evidence>
<organism evidence="2 3">
    <name type="scientific">Hufsiella ginkgonis</name>
    <dbReference type="NCBI Taxonomy" id="2695274"/>
    <lineage>
        <taxon>Bacteria</taxon>
        <taxon>Pseudomonadati</taxon>
        <taxon>Bacteroidota</taxon>
        <taxon>Sphingobacteriia</taxon>
        <taxon>Sphingobacteriales</taxon>
        <taxon>Sphingobacteriaceae</taxon>
        <taxon>Hufsiella</taxon>
    </lineage>
</organism>
<dbReference type="RefSeq" id="WP_160906499.1">
    <property type="nucleotide sequence ID" value="NZ_WVHS01000002.1"/>
</dbReference>
<name>A0A7K1XX00_9SPHI</name>
<feature type="region of interest" description="Disordered" evidence="1">
    <location>
        <begin position="163"/>
        <end position="191"/>
    </location>
</feature>
<dbReference type="EMBL" id="WVHS01000002">
    <property type="protein sequence ID" value="MXV15510.1"/>
    <property type="molecule type" value="Genomic_DNA"/>
</dbReference>
<evidence type="ECO:0000256" key="1">
    <source>
        <dbReference type="SAM" id="MobiDB-lite"/>
    </source>
</evidence>
<sequence>MLFFSVRLCAQGIPYVECPPNIGFEQGDFTGWVCKTGDTDVGLLNTGVVLGRHTIINSASYAEVDPYGNFPILCPNGSNFTVKLGNNSTCKETESISYTFKIPDGAKNYTVTYNYAVVFEDPEHGASEQPRFVAKVYDVATGRVELCGSADYVSSSAIPGFQRSDARGNAGRPPGCPDTGRGNGQGGGNNNGPATVYFKPWSAVNLDLSAYAGREIRLEFTTMDCTMGGHFGYAYIDVNENCTSPIAGSTICPGSGNTMTLVGPSGYASYTWYTSDFSKVLGNEYTLTIDNLPAVGTIFPLKIVPYPGYGCETTLYAVITAYNEPILLNLPETIVACRTEPVDLTSPAYVAGSTPYLKYTYHTDPEGRFFYPNPKSITSSGTVYVKGYIPSGCFVIKAVNVIVNEPPVLIVKSPPNVCYPLTTDITRPEITAGTDVGVTLSYWSDSQATRRVLNPTAIDLTGTYYIKAADKKGCYAVRPISVVVGTVPVIKTAPVMACVTANITASSVTAGSSSGLFYTYYTDADASKVLESPAAITESNTYYIKGTNSAGCSGISPVKVTVYQLPEFTLIQPEAVVYPTAISLPSLISTVKDGQTYTYSLDEAGKKPVKKTAVNITGTYYVTATNAGGCSVTKPVYILIKPPDDPVVTSINTFTPNGDGVNDFFKLDITGFLRVVYFRIYTRWGEPVFETADLNQFWDGTHRSKKAPIGTYYWVFDSFDDFRKKEIRRSGYITLVR</sequence>
<reference evidence="2 3" key="1">
    <citation type="submission" date="2019-11" db="EMBL/GenBank/DDBJ databases">
        <title>Pedobacter sp. HMF7056 Genome sequencing and assembly.</title>
        <authorList>
            <person name="Kang H."/>
            <person name="Kim H."/>
            <person name="Joh K."/>
        </authorList>
    </citation>
    <scope>NUCLEOTIDE SEQUENCE [LARGE SCALE GENOMIC DNA]</scope>
    <source>
        <strain evidence="2 3">HMF7056</strain>
    </source>
</reference>
<dbReference type="Pfam" id="PF13585">
    <property type="entry name" value="CHU_C"/>
    <property type="match status" value="1"/>
</dbReference>
<evidence type="ECO:0000313" key="2">
    <source>
        <dbReference type="EMBL" id="MXV15510.1"/>
    </source>
</evidence>
<protein>
    <submittedName>
        <fullName evidence="2">T9SS type B sorting domain-containing protein</fullName>
    </submittedName>
</protein>
<comment type="caution">
    <text evidence="2">The sequence shown here is derived from an EMBL/GenBank/DDBJ whole genome shotgun (WGS) entry which is preliminary data.</text>
</comment>
<accession>A0A7K1XX00</accession>
<dbReference type="InterPro" id="IPR026341">
    <property type="entry name" value="T9SS_type_B"/>
</dbReference>
<dbReference type="AlphaFoldDB" id="A0A7K1XX00"/>
<feature type="compositionally biased region" description="Gly residues" evidence="1">
    <location>
        <begin position="181"/>
        <end position="190"/>
    </location>
</feature>